<dbReference type="PANTHER" id="PTHR34512">
    <property type="entry name" value="CELL SURFACE PROTEIN"/>
    <property type="match status" value="1"/>
</dbReference>
<evidence type="ECO:0000313" key="3">
    <source>
        <dbReference type="EMBL" id="QLK27482.1"/>
    </source>
</evidence>
<feature type="domain" description="Pyrrolo-quinoline quinone repeat" evidence="2">
    <location>
        <begin position="117"/>
        <end position="264"/>
    </location>
</feature>
<accession>A0A7D6GSQ2</accession>
<dbReference type="InterPro" id="IPR011047">
    <property type="entry name" value="Quinoprotein_ADH-like_sf"/>
</dbReference>
<dbReference type="InterPro" id="IPR018391">
    <property type="entry name" value="PQQ_b-propeller_rpt"/>
</dbReference>
<dbReference type="SMART" id="SM00564">
    <property type="entry name" value="PQQ"/>
    <property type="match status" value="5"/>
</dbReference>
<dbReference type="GeneID" id="56143089"/>
<feature type="compositionally biased region" description="Acidic residues" evidence="1">
    <location>
        <begin position="513"/>
        <end position="530"/>
    </location>
</feature>
<dbReference type="SUPFAM" id="SSF50998">
    <property type="entry name" value="Quinoprotein alcohol dehydrogenase-like"/>
    <property type="match status" value="1"/>
</dbReference>
<reference evidence="3 4" key="1">
    <citation type="submission" date="2020-07" db="EMBL/GenBank/DDBJ databases">
        <title>Natrinema (YPL30) sp. nov. and Haloterrigena xxxxxx (YPL8) sp. nov., isolated from a salt mine.</title>
        <authorList>
            <person name="Cui H."/>
        </authorList>
    </citation>
    <scope>NUCLEOTIDE SEQUENCE [LARGE SCALE GENOMIC DNA]</scope>
    <source>
        <strain evidence="3 4">YPL13</strain>
    </source>
</reference>
<dbReference type="OrthoDB" id="169171at2157"/>
<name>A0A7D6GSQ2_9EURY</name>
<dbReference type="AlphaFoldDB" id="A0A7D6GSQ2"/>
<dbReference type="Gene3D" id="2.40.128.630">
    <property type="match status" value="1"/>
</dbReference>
<dbReference type="EMBL" id="CP059154">
    <property type="protein sequence ID" value="QLK27482.1"/>
    <property type="molecule type" value="Genomic_DNA"/>
</dbReference>
<dbReference type="KEGG" id="nay:HYG81_07750"/>
<sequence>MGEWNRRSVLATGAALSAGGLASIGAGSEGDDAANLPDPDVSPNPEMVDEDWASFAGSAGHARFIEDGYEFDGDLEAVWTAADGELEWWEHRVPSVAVADGTVYATTHTYEEDPFGVAAYDAADGSLRWKNDDIIVSDPSVVGDTVYVTGEELFALDASDGSVRWQTEFNPEEPIQTQTVAYGAVFVVADGTLYALETDDGTVRWELDSVTASSRDSSEEALDLRDTTAAANGVVYAAVEAQSAAAGTRLALHPETGAEVWRNERLERGPNDTIRATETAVLFDSLSYARTIVDAQTGEVIVPEARSEGVDVVIGNEMFVGADDRTYEVGAIDPDDDTSWQVDINRDIVSSVISGDTVYTYFPGHELSDRPEYNKKLVAFDKYDGTEKWVIAESDLPVGPICAISDATIYVVHDGDLVALREAADDDDATDEDGANDDQDDANSEDEDADESDETDGDEDASEDTDEDDSSDESHDDDDGRGDGEDGSSDDGGTDDTETNGSDTDDSGGNGDGDADEDGSGDGGDADGDEQTVNGSTDAEADDDTDGSPGFTAGAGLLGGALGLEWLRRRDDADEPAE</sequence>
<evidence type="ECO:0000259" key="2">
    <source>
        <dbReference type="Pfam" id="PF13360"/>
    </source>
</evidence>
<dbReference type="Proteomes" id="UP000510869">
    <property type="component" value="Chromosome"/>
</dbReference>
<dbReference type="RefSeq" id="WP_180842643.1">
    <property type="nucleotide sequence ID" value="NZ_CP059154.1"/>
</dbReference>
<feature type="region of interest" description="Disordered" evidence="1">
    <location>
        <begin position="422"/>
        <end position="557"/>
    </location>
</feature>
<proteinExistence type="predicted"/>
<dbReference type="InterPro" id="IPR002372">
    <property type="entry name" value="PQQ_rpt_dom"/>
</dbReference>
<dbReference type="Pfam" id="PF13360">
    <property type="entry name" value="PQQ_2"/>
    <property type="match status" value="1"/>
</dbReference>
<dbReference type="PANTHER" id="PTHR34512:SF30">
    <property type="entry name" value="OUTER MEMBRANE PROTEIN ASSEMBLY FACTOR BAMB"/>
    <property type="match status" value="1"/>
</dbReference>
<organism evidence="3 4">
    <name type="scientific">Natrinema zhouii</name>
    <dbReference type="NCBI Taxonomy" id="1710539"/>
    <lineage>
        <taxon>Archaea</taxon>
        <taxon>Methanobacteriati</taxon>
        <taxon>Methanobacteriota</taxon>
        <taxon>Stenosarchaea group</taxon>
        <taxon>Halobacteria</taxon>
        <taxon>Halobacteriales</taxon>
        <taxon>Natrialbaceae</taxon>
        <taxon>Natrinema</taxon>
    </lineage>
</organism>
<keyword evidence="4" id="KW-1185">Reference proteome</keyword>
<feature type="compositionally biased region" description="Acidic residues" evidence="1">
    <location>
        <begin position="424"/>
        <end position="506"/>
    </location>
</feature>
<dbReference type="Gene3D" id="2.130.10.10">
    <property type="entry name" value="YVTN repeat-like/Quinoprotein amine dehydrogenase"/>
    <property type="match status" value="1"/>
</dbReference>
<dbReference type="InterPro" id="IPR015943">
    <property type="entry name" value="WD40/YVTN_repeat-like_dom_sf"/>
</dbReference>
<dbReference type="Gene3D" id="2.40.10.480">
    <property type="match status" value="1"/>
</dbReference>
<evidence type="ECO:0000256" key="1">
    <source>
        <dbReference type="SAM" id="MobiDB-lite"/>
    </source>
</evidence>
<gene>
    <name evidence="3" type="ORF">HYG81_07750</name>
</gene>
<evidence type="ECO:0000313" key="4">
    <source>
        <dbReference type="Proteomes" id="UP000510869"/>
    </source>
</evidence>
<protein>
    <submittedName>
        <fullName evidence="3">PQQ-binding-like beta-propeller repeat protein</fullName>
    </submittedName>
</protein>